<protein>
    <submittedName>
        <fullName evidence="1">Uncharacterized protein</fullName>
    </submittedName>
</protein>
<comment type="caution">
    <text evidence="1">The sequence shown here is derived from an EMBL/GenBank/DDBJ whole genome shotgun (WGS) entry which is preliminary data.</text>
</comment>
<name>A0A072P9H8_9EURO</name>
<evidence type="ECO:0000313" key="2">
    <source>
        <dbReference type="Proteomes" id="UP000027920"/>
    </source>
</evidence>
<dbReference type="Proteomes" id="UP000027920">
    <property type="component" value="Unassembled WGS sequence"/>
</dbReference>
<evidence type="ECO:0000313" key="1">
    <source>
        <dbReference type="EMBL" id="KEF56526.1"/>
    </source>
</evidence>
<keyword evidence="2" id="KW-1185">Reference proteome</keyword>
<gene>
    <name evidence="1" type="ORF">A1O9_06713</name>
</gene>
<dbReference type="RefSeq" id="XP_013259116.1">
    <property type="nucleotide sequence ID" value="XM_013403662.1"/>
</dbReference>
<dbReference type="HOGENOM" id="CLU_2687845_0_0_1"/>
<dbReference type="AlphaFoldDB" id="A0A072P9H8"/>
<sequence length="74" mass="8447">MFDSARQQITESCSEVISTAASKQGYSRRGSADFICQYDLPHPIQWIRWKTATEDHWRSPFGFIPQELDLAAGL</sequence>
<organism evidence="1 2">
    <name type="scientific">Exophiala aquamarina CBS 119918</name>
    <dbReference type="NCBI Taxonomy" id="1182545"/>
    <lineage>
        <taxon>Eukaryota</taxon>
        <taxon>Fungi</taxon>
        <taxon>Dikarya</taxon>
        <taxon>Ascomycota</taxon>
        <taxon>Pezizomycotina</taxon>
        <taxon>Eurotiomycetes</taxon>
        <taxon>Chaetothyriomycetidae</taxon>
        <taxon>Chaetothyriales</taxon>
        <taxon>Herpotrichiellaceae</taxon>
        <taxon>Exophiala</taxon>
    </lineage>
</organism>
<dbReference type="EMBL" id="AMGV01000005">
    <property type="protein sequence ID" value="KEF56526.1"/>
    <property type="molecule type" value="Genomic_DNA"/>
</dbReference>
<dbReference type="VEuPathDB" id="FungiDB:A1O9_06713"/>
<proteinExistence type="predicted"/>
<reference evidence="1 2" key="1">
    <citation type="submission" date="2013-03" db="EMBL/GenBank/DDBJ databases">
        <title>The Genome Sequence of Exophiala aquamarina CBS 119918.</title>
        <authorList>
            <consortium name="The Broad Institute Genomics Platform"/>
            <person name="Cuomo C."/>
            <person name="de Hoog S."/>
            <person name="Gorbushina A."/>
            <person name="Walker B."/>
            <person name="Young S.K."/>
            <person name="Zeng Q."/>
            <person name="Gargeya S."/>
            <person name="Fitzgerald M."/>
            <person name="Haas B."/>
            <person name="Abouelleil A."/>
            <person name="Allen A.W."/>
            <person name="Alvarado L."/>
            <person name="Arachchi H.M."/>
            <person name="Berlin A.M."/>
            <person name="Chapman S.B."/>
            <person name="Gainer-Dewar J."/>
            <person name="Goldberg J."/>
            <person name="Griggs A."/>
            <person name="Gujja S."/>
            <person name="Hansen M."/>
            <person name="Howarth C."/>
            <person name="Imamovic A."/>
            <person name="Ireland A."/>
            <person name="Larimer J."/>
            <person name="McCowan C."/>
            <person name="Murphy C."/>
            <person name="Pearson M."/>
            <person name="Poon T.W."/>
            <person name="Priest M."/>
            <person name="Roberts A."/>
            <person name="Saif S."/>
            <person name="Shea T."/>
            <person name="Sisk P."/>
            <person name="Sykes S."/>
            <person name="Wortman J."/>
            <person name="Nusbaum C."/>
            <person name="Birren B."/>
        </authorList>
    </citation>
    <scope>NUCLEOTIDE SEQUENCE [LARGE SCALE GENOMIC DNA]</scope>
    <source>
        <strain evidence="1 2">CBS 119918</strain>
    </source>
</reference>
<dbReference type="GeneID" id="25281630"/>
<accession>A0A072P9H8</accession>